<feature type="domain" description="Kringle" evidence="17">
    <location>
        <begin position="1"/>
        <end position="107"/>
    </location>
</feature>
<dbReference type="EMBL" id="LUCM01004720">
    <property type="protein sequence ID" value="KAA0193923.1"/>
    <property type="molecule type" value="Genomic_DNA"/>
</dbReference>
<evidence type="ECO:0000256" key="3">
    <source>
        <dbReference type="ARBA" id="ARBA00022473"/>
    </source>
</evidence>
<evidence type="ECO:0000256" key="11">
    <source>
        <dbReference type="ARBA" id="ARBA00023136"/>
    </source>
</evidence>
<dbReference type="GO" id="GO:0007169">
    <property type="term" value="P:cell surface receptor protein tyrosine kinase signaling pathway"/>
    <property type="evidence" value="ECO:0007669"/>
    <property type="project" value="TreeGrafter"/>
</dbReference>
<keyword evidence="11 15" id="KW-0472">Membrane</keyword>
<evidence type="ECO:0000256" key="12">
    <source>
        <dbReference type="ARBA" id="ARBA00023170"/>
    </source>
</evidence>
<dbReference type="PANTHER" id="PTHR24416">
    <property type="entry name" value="TYROSINE-PROTEIN KINASE RECEPTOR"/>
    <property type="match status" value="1"/>
</dbReference>
<evidence type="ECO:0000256" key="9">
    <source>
        <dbReference type="ARBA" id="ARBA00022840"/>
    </source>
</evidence>
<dbReference type="InterPro" id="IPR050122">
    <property type="entry name" value="RTK"/>
</dbReference>
<dbReference type="Proteomes" id="UP000728185">
    <property type="component" value="Unassembled WGS sequence"/>
</dbReference>
<feature type="non-terminal residue" evidence="18">
    <location>
        <position position="1"/>
    </location>
</feature>
<evidence type="ECO:0000256" key="8">
    <source>
        <dbReference type="ARBA" id="ARBA00022741"/>
    </source>
</evidence>
<keyword evidence="4" id="KW-1003">Cell membrane</keyword>
<dbReference type="InterPro" id="IPR001245">
    <property type="entry name" value="Ser-Thr/Tyr_kinase_cat_dom"/>
</dbReference>
<keyword evidence="9" id="KW-0067">ATP-binding</keyword>
<keyword evidence="10 15" id="KW-1133">Transmembrane helix</keyword>
<dbReference type="PROSITE" id="PS50070">
    <property type="entry name" value="KRINGLE_2"/>
    <property type="match status" value="1"/>
</dbReference>
<keyword evidence="6 15" id="KW-0812">Transmembrane</keyword>
<gene>
    <name evidence="18" type="ORF">FBUS_00863</name>
</gene>
<evidence type="ECO:0000256" key="7">
    <source>
        <dbReference type="ARBA" id="ARBA00022729"/>
    </source>
</evidence>
<comment type="caution">
    <text evidence="18">The sequence shown here is derived from an EMBL/GenBank/DDBJ whole genome shotgun (WGS) entry which is preliminary data.</text>
</comment>
<evidence type="ECO:0000256" key="14">
    <source>
        <dbReference type="PROSITE-ProRule" id="PRU00121"/>
    </source>
</evidence>
<dbReference type="AlphaFoldDB" id="A0A8E0RXL3"/>
<dbReference type="Gene3D" id="1.10.510.10">
    <property type="entry name" value="Transferase(Phosphotransferase) domain 1"/>
    <property type="match status" value="1"/>
</dbReference>
<reference evidence="18" key="1">
    <citation type="submission" date="2019-05" db="EMBL/GenBank/DDBJ databases">
        <title>Annotation for the trematode Fasciolopsis buski.</title>
        <authorList>
            <person name="Choi Y.-J."/>
        </authorList>
    </citation>
    <scope>NUCLEOTIDE SEQUENCE</scope>
    <source>
        <strain evidence="18">HT</strain>
        <tissue evidence="18">Whole worm</tissue>
    </source>
</reference>
<keyword evidence="8" id="KW-0547">Nucleotide-binding</keyword>
<evidence type="ECO:0000256" key="15">
    <source>
        <dbReference type="SAM" id="Phobius"/>
    </source>
</evidence>
<evidence type="ECO:0000256" key="10">
    <source>
        <dbReference type="ARBA" id="ARBA00022989"/>
    </source>
</evidence>
<keyword evidence="18" id="KW-0418">Kinase</keyword>
<evidence type="ECO:0000256" key="6">
    <source>
        <dbReference type="ARBA" id="ARBA00022692"/>
    </source>
</evidence>
<dbReference type="OrthoDB" id="2431000at2759"/>
<dbReference type="GO" id="GO:0017147">
    <property type="term" value="F:Wnt-protein binding"/>
    <property type="evidence" value="ECO:0007669"/>
    <property type="project" value="TreeGrafter"/>
</dbReference>
<feature type="transmembrane region" description="Helical" evidence="15">
    <location>
        <begin position="138"/>
        <end position="158"/>
    </location>
</feature>
<dbReference type="GO" id="GO:0005886">
    <property type="term" value="C:plasma membrane"/>
    <property type="evidence" value="ECO:0007669"/>
    <property type="project" value="UniProtKB-SubCell"/>
</dbReference>
<dbReference type="GO" id="GO:0043235">
    <property type="term" value="C:receptor complex"/>
    <property type="evidence" value="ECO:0007669"/>
    <property type="project" value="TreeGrafter"/>
</dbReference>
<dbReference type="SUPFAM" id="SSF56112">
    <property type="entry name" value="Protein kinase-like (PK-like)"/>
    <property type="match status" value="1"/>
</dbReference>
<evidence type="ECO:0000313" key="18">
    <source>
        <dbReference type="EMBL" id="KAA0193923.1"/>
    </source>
</evidence>
<organism evidence="18 19">
    <name type="scientific">Fasciolopsis buskii</name>
    <dbReference type="NCBI Taxonomy" id="27845"/>
    <lineage>
        <taxon>Eukaryota</taxon>
        <taxon>Metazoa</taxon>
        <taxon>Spiralia</taxon>
        <taxon>Lophotrochozoa</taxon>
        <taxon>Platyhelminthes</taxon>
        <taxon>Trematoda</taxon>
        <taxon>Digenea</taxon>
        <taxon>Plagiorchiida</taxon>
        <taxon>Echinostomata</taxon>
        <taxon>Echinostomatoidea</taxon>
        <taxon>Fasciolidae</taxon>
        <taxon>Fasciolopsis</taxon>
    </lineage>
</organism>
<dbReference type="GO" id="GO:0004714">
    <property type="term" value="F:transmembrane receptor protein tyrosine kinase activity"/>
    <property type="evidence" value="ECO:0007669"/>
    <property type="project" value="TreeGrafter"/>
</dbReference>
<keyword evidence="7" id="KW-0732">Signal</keyword>
<evidence type="ECO:0000256" key="13">
    <source>
        <dbReference type="ARBA" id="ARBA00023180"/>
    </source>
</evidence>
<protein>
    <submittedName>
        <fullName evidence="18">Tyrosine kinase</fullName>
    </submittedName>
</protein>
<name>A0A8E0RXL3_9TREM</name>
<evidence type="ECO:0000313" key="19">
    <source>
        <dbReference type="Proteomes" id="UP000728185"/>
    </source>
</evidence>
<dbReference type="PANTHER" id="PTHR24416:SF317">
    <property type="entry name" value="MUSCLE, SKELETAL RECEPTOR TYROSINE-PROTEIN KINASE"/>
    <property type="match status" value="1"/>
</dbReference>
<dbReference type="InterPro" id="IPR011009">
    <property type="entry name" value="Kinase-like_dom_sf"/>
</dbReference>
<dbReference type="InterPro" id="IPR000719">
    <property type="entry name" value="Prot_kinase_dom"/>
</dbReference>
<keyword evidence="3" id="KW-0217">Developmental protein</keyword>
<dbReference type="PROSITE" id="PS50011">
    <property type="entry name" value="PROTEIN_KINASE_DOM"/>
    <property type="match status" value="1"/>
</dbReference>
<comment type="caution">
    <text evidence="14">Lacks conserved residue(s) required for the propagation of feature annotation.</text>
</comment>
<keyword evidence="5" id="KW-0597">Phosphoprotein</keyword>
<dbReference type="GO" id="GO:0005524">
    <property type="term" value="F:ATP binding"/>
    <property type="evidence" value="ECO:0007669"/>
    <property type="project" value="UniProtKB-KW"/>
</dbReference>
<evidence type="ECO:0000256" key="4">
    <source>
        <dbReference type="ARBA" id="ARBA00022475"/>
    </source>
</evidence>
<evidence type="ECO:0000256" key="5">
    <source>
        <dbReference type="ARBA" id="ARBA00022553"/>
    </source>
</evidence>
<accession>A0A8E0RXL3</accession>
<evidence type="ECO:0000259" key="17">
    <source>
        <dbReference type="PROSITE" id="PS50070"/>
    </source>
</evidence>
<proteinExistence type="predicted"/>
<keyword evidence="14" id="KW-0420">Kringle</keyword>
<keyword evidence="13" id="KW-0325">Glycoprotein</keyword>
<dbReference type="InterPro" id="IPR000001">
    <property type="entry name" value="Kringle"/>
</dbReference>
<sequence length="821" mass="90994">DCLSGSGITYRGSATVPHCQPWAAFDTHVSQILNVGSLGSMWPGLSALNIHTFPVSLDTEASSSAVCRNPLGLASRPFCLGSIDVTSESQGNISQWSIFLCNDIALCSITGPDPNLISRVVVMKINSSELSNIHTQSVVACVLVVVFACLIVVGYAVWRCNRCDSANSTSNLCLSSRKFSDTSAQKAGLTMESKEHPLGEPGSICHMSDGTKELRNLERRRLILNRRRRLRQMHPLCQTMASCCYHLNDCLKCRISLESSDVRRVAAQSPWTTIKSRKSIVNSFGLCRIRRQRDKARSTQNDFPSSSLLSANESSLFNPIGYGRRVTSKPSVNAEDEEFEANTLSMKLQKPVAYVANAESDGRSKRLVGACLYNICTTCGATLQTSSNTCLNCRKFLDREINGENVGQGDVSQKTVNLTSTMSPIDASCVEAVDYNLDPGCALTQSSIQILDSASARLRADVLPEKLFNAASMMHLLHPKLKQICYPRSKLVEHQRLSKRAFGWIVLAEAPGLDKLIRRYRMLSLTAAERLGLTTSQEPGLSHGDTNFGGFLFALSTIPHLEKIHFFLSGVCVPLRPPCLLLEYMPYGDLATLLRHYSVPDSCGPFLPLHFAGAPENIPRTANGQLASLTHNTDVISDETESRYSDVRSWSPPKKLTRRHLLSMALNACDAMVYLSDRYYVHRDVATRSFLVGNQFILKLSDFSLCRPIKPHVDLVAKANECLPVKWLPLESTVHGIFHIDTDVWAFGVFLWELFSFASEPYGNLSYDQVIPFLETGKRLSPPADCPSLVYELMLQCWSSERSERPSFPDIRMYLHSSCCQ</sequence>
<comment type="subcellular location">
    <subcellularLocation>
        <location evidence="1">Cell membrane</location>
        <topology evidence="1">Single-pass membrane protein</topology>
    </subcellularLocation>
    <subcellularLocation>
        <location evidence="2">Membrane</location>
        <topology evidence="2">Single-pass type I membrane protein</topology>
    </subcellularLocation>
</comment>
<evidence type="ECO:0000259" key="16">
    <source>
        <dbReference type="PROSITE" id="PS50011"/>
    </source>
</evidence>
<evidence type="ECO:0000256" key="1">
    <source>
        <dbReference type="ARBA" id="ARBA00004162"/>
    </source>
</evidence>
<feature type="domain" description="Protein kinase" evidence="16">
    <location>
        <begin position="491"/>
        <end position="815"/>
    </location>
</feature>
<dbReference type="Pfam" id="PF07714">
    <property type="entry name" value="PK_Tyr_Ser-Thr"/>
    <property type="match status" value="1"/>
</dbReference>
<keyword evidence="19" id="KW-1185">Reference proteome</keyword>
<keyword evidence="12" id="KW-0675">Receptor</keyword>
<evidence type="ECO:0000256" key="2">
    <source>
        <dbReference type="ARBA" id="ARBA00004479"/>
    </source>
</evidence>
<keyword evidence="18" id="KW-0808">Transferase</keyword>